<organism evidence="1">
    <name type="scientific">Nicotiana tabacum</name>
    <name type="common">Common tobacco</name>
    <dbReference type="NCBI Taxonomy" id="4097"/>
    <lineage>
        <taxon>Eukaryota</taxon>
        <taxon>Viridiplantae</taxon>
        <taxon>Streptophyta</taxon>
        <taxon>Embryophyta</taxon>
        <taxon>Tracheophyta</taxon>
        <taxon>Spermatophyta</taxon>
        <taxon>Magnoliopsida</taxon>
        <taxon>eudicotyledons</taxon>
        <taxon>Gunneridae</taxon>
        <taxon>Pentapetalae</taxon>
        <taxon>asterids</taxon>
        <taxon>lamiids</taxon>
        <taxon>Solanales</taxon>
        <taxon>Solanaceae</taxon>
        <taxon>Nicotianoideae</taxon>
        <taxon>Nicotianeae</taxon>
        <taxon>Nicotiana</taxon>
    </lineage>
</organism>
<proteinExistence type="predicted"/>
<protein>
    <submittedName>
        <fullName evidence="1">Uncharacterized mitochondrial protein AtMg00810-like</fullName>
    </submittedName>
</protein>
<dbReference type="PANTHER" id="PTHR11439">
    <property type="entry name" value="GAG-POL-RELATED RETROTRANSPOSON"/>
    <property type="match status" value="1"/>
</dbReference>
<name>A0A1S3ZZM3_TOBAC</name>
<dbReference type="PANTHER" id="PTHR11439:SF483">
    <property type="entry name" value="PEPTIDE SYNTHASE GLIP-LIKE, PUTATIVE (AFU_ORTHOLOGUE AFUA_3G12920)-RELATED"/>
    <property type="match status" value="1"/>
</dbReference>
<dbReference type="OrthoDB" id="430476at2759"/>
<evidence type="ECO:0000313" key="1">
    <source>
        <dbReference type="RefSeq" id="XP_016469799.1"/>
    </source>
</evidence>
<dbReference type="RefSeq" id="XP_016469799.1">
    <property type="nucleotide sequence ID" value="XM_016614313.1"/>
</dbReference>
<dbReference type="STRING" id="4097.A0A1S3ZZM3"/>
<dbReference type="AlphaFoldDB" id="A0A1S3ZZM3"/>
<sequence length="165" mass="18991">MSMMGELTFFFRFQIHQSESGIFICQAKYIKELIQKFGMSNAKSIGTPMSPSTSLDKDEQGKLIDETKYCEMIESLLYLTASRPDIMFSIFKCARFHLAPKKSHLTAVKRIIRYIGTTSYGLWYPRSNNFKLEGFSDADLASDKEAKKHKWNLPITRKGINPLEE</sequence>
<gene>
    <name evidence="1" type="primary">LOC107792119</name>
</gene>
<reference evidence="1" key="1">
    <citation type="submission" date="2025-08" db="UniProtKB">
        <authorList>
            <consortium name="RefSeq"/>
        </authorList>
    </citation>
    <scope>IDENTIFICATION</scope>
</reference>
<dbReference type="KEGG" id="nta:107792119"/>
<dbReference type="PaxDb" id="4097-A0A1S3ZZM3"/>
<accession>A0A1S3ZZM3</accession>